<gene>
    <name evidence="2" type="ORF">A5677_17045</name>
</gene>
<feature type="signal peptide" evidence="1">
    <location>
        <begin position="1"/>
        <end position="25"/>
    </location>
</feature>
<feature type="chain" id="PRO_5008623951" description="DUF732 domain-containing protein" evidence="1">
    <location>
        <begin position="26"/>
        <end position="111"/>
    </location>
</feature>
<evidence type="ECO:0000313" key="2">
    <source>
        <dbReference type="EMBL" id="OCB57670.1"/>
    </source>
</evidence>
<comment type="caution">
    <text evidence="2">The sequence shown here is derived from an EMBL/GenBank/DDBJ whole genome shotgun (WGS) entry which is preliminary data.</text>
</comment>
<evidence type="ECO:0008006" key="4">
    <source>
        <dbReference type="Google" id="ProtNLM"/>
    </source>
</evidence>
<keyword evidence="1" id="KW-0732">Signal</keyword>
<dbReference type="AlphaFoldDB" id="A0A1B9DA84"/>
<accession>A0A1B9DA84</accession>
<name>A0A1B9DA84_MYCMA</name>
<protein>
    <recommendedName>
        <fullName evidence="4">DUF732 domain-containing protein</fullName>
    </recommendedName>
</protein>
<dbReference type="EMBL" id="MBEE01000080">
    <property type="protein sequence ID" value="OCB57670.1"/>
    <property type="molecule type" value="Genomic_DNA"/>
</dbReference>
<evidence type="ECO:0000256" key="1">
    <source>
        <dbReference type="SAM" id="SignalP"/>
    </source>
</evidence>
<dbReference type="Proteomes" id="UP000092683">
    <property type="component" value="Unassembled WGS sequence"/>
</dbReference>
<reference evidence="2 3" key="1">
    <citation type="submission" date="2016-06" db="EMBL/GenBank/DDBJ databases">
        <authorList>
            <person name="Kjaerup R.B."/>
            <person name="Dalgaard T.S."/>
            <person name="Juul-Madsen H.R."/>
        </authorList>
    </citation>
    <scope>NUCLEOTIDE SEQUENCE [LARGE SCALE GENOMIC DNA]</scope>
    <source>
        <strain evidence="2 3">E3012</strain>
    </source>
</reference>
<evidence type="ECO:0000313" key="3">
    <source>
        <dbReference type="Proteomes" id="UP000092683"/>
    </source>
</evidence>
<proteinExistence type="predicted"/>
<organism evidence="2 3">
    <name type="scientific">Mycobacterium malmoense</name>
    <dbReference type="NCBI Taxonomy" id="1780"/>
    <lineage>
        <taxon>Bacteria</taxon>
        <taxon>Bacillati</taxon>
        <taxon>Actinomycetota</taxon>
        <taxon>Actinomycetes</taxon>
        <taxon>Mycobacteriales</taxon>
        <taxon>Mycobacteriaceae</taxon>
        <taxon>Mycobacterium</taxon>
    </lineage>
</organism>
<sequence>MKRLLICAVAAGLVLIGAASAPAHADPVGPEVTAYAIRNANRVCVVLTAFPNFAGVMGVMDGIQKDTGFTNMETAQALVLSVESTCPQWLPLLQKFADAYAPATSGVRATV</sequence>